<comment type="caution">
    <text evidence="2">The sequence shown here is derived from an EMBL/GenBank/DDBJ whole genome shotgun (WGS) entry which is preliminary data.</text>
</comment>
<feature type="transmembrane region" description="Helical" evidence="1">
    <location>
        <begin position="109"/>
        <end position="132"/>
    </location>
</feature>
<feature type="transmembrane region" description="Helical" evidence="1">
    <location>
        <begin position="40"/>
        <end position="67"/>
    </location>
</feature>
<dbReference type="Proteomes" id="UP000193247">
    <property type="component" value="Unassembled WGS sequence"/>
</dbReference>
<keyword evidence="3" id="KW-1185">Reference proteome</keyword>
<proteinExistence type="predicted"/>
<dbReference type="RefSeq" id="WP_085327624.1">
    <property type="nucleotide sequence ID" value="NZ_NCXP01000067.1"/>
</dbReference>
<dbReference type="STRING" id="1430326.B8W66_23415"/>
<dbReference type="AlphaFoldDB" id="A0A1X2LM89"/>
<gene>
    <name evidence="2" type="ORF">B8W66_23415</name>
</gene>
<reference evidence="2 3" key="1">
    <citation type="submission" date="2017-04" db="EMBL/GenBank/DDBJ databases">
        <title>The new phylogeny of genus Mycobacterium.</title>
        <authorList>
            <person name="Tortoli E."/>
            <person name="Trovato A."/>
            <person name="Cirillo D.M."/>
        </authorList>
    </citation>
    <scope>NUCLEOTIDE SEQUENCE [LARGE SCALE GENOMIC DNA]</scope>
    <source>
        <strain evidence="2 3">TBL 1200985</strain>
    </source>
</reference>
<evidence type="ECO:0000313" key="2">
    <source>
        <dbReference type="EMBL" id="OSC35457.1"/>
    </source>
</evidence>
<dbReference type="EMBL" id="NCXP01000067">
    <property type="protein sequence ID" value="OSC35457.1"/>
    <property type="molecule type" value="Genomic_DNA"/>
</dbReference>
<accession>A0A1X2LM89</accession>
<feature type="transmembrane region" description="Helical" evidence="1">
    <location>
        <begin position="73"/>
        <end position="97"/>
    </location>
</feature>
<evidence type="ECO:0000256" key="1">
    <source>
        <dbReference type="SAM" id="Phobius"/>
    </source>
</evidence>
<name>A0A1X2LM89_9MYCO</name>
<protein>
    <submittedName>
        <fullName evidence="2">Uncharacterized protein</fullName>
    </submittedName>
</protein>
<keyword evidence="1" id="KW-1133">Transmembrane helix</keyword>
<keyword evidence="1" id="KW-0472">Membrane</keyword>
<sequence length="136" mass="14003">MTNPPPGMPPEGWPPPGSPYYQNQPDPYWNPPPRMSASEIFGAAVVGVFIYFGINLIIALMVFFGLAQAIAPGAATAIGAVALGLIAFGGGAVLIALRNPWAKGIGMGLMIGWALTSILTVGFCTGVNPTLYGAAQ</sequence>
<keyword evidence="1" id="KW-0812">Transmembrane</keyword>
<organism evidence="2 3">
    <name type="scientific">Mycobacterium decipiens</name>
    <dbReference type="NCBI Taxonomy" id="1430326"/>
    <lineage>
        <taxon>Bacteria</taxon>
        <taxon>Bacillati</taxon>
        <taxon>Actinomycetota</taxon>
        <taxon>Actinomycetes</taxon>
        <taxon>Mycobacteriales</taxon>
        <taxon>Mycobacteriaceae</taxon>
        <taxon>Mycobacterium</taxon>
    </lineage>
</organism>
<evidence type="ECO:0000313" key="3">
    <source>
        <dbReference type="Proteomes" id="UP000193247"/>
    </source>
</evidence>